<accession>A0A9X1YLV3</accession>
<name>A0A9X1YLV3_9BURK</name>
<evidence type="ECO:0000259" key="2">
    <source>
        <dbReference type="Pfam" id="PF04993"/>
    </source>
</evidence>
<dbReference type="Pfam" id="PF04993">
    <property type="entry name" value="TfoX_N"/>
    <property type="match status" value="1"/>
</dbReference>
<keyword evidence="4" id="KW-1185">Reference proteome</keyword>
<reference evidence="3" key="1">
    <citation type="submission" date="2021-11" db="EMBL/GenBank/DDBJ databases">
        <title>BS-T2-15 a new species belonging to the Comamonadaceae family isolated from the soil of a French oak forest.</title>
        <authorList>
            <person name="Mieszkin S."/>
            <person name="Alain K."/>
        </authorList>
    </citation>
    <scope>NUCLEOTIDE SEQUENCE</scope>
    <source>
        <strain evidence="3">BS-T2-15</strain>
    </source>
</reference>
<gene>
    <name evidence="3" type="ORF">LPC04_20800</name>
</gene>
<evidence type="ECO:0000313" key="4">
    <source>
        <dbReference type="Proteomes" id="UP001139353"/>
    </source>
</evidence>
<dbReference type="Gene3D" id="3.30.1460.30">
    <property type="entry name" value="YgaC/TfoX-N like chaperone"/>
    <property type="match status" value="1"/>
</dbReference>
<feature type="domain" description="TfoX N-terminal" evidence="2">
    <location>
        <begin position="12"/>
        <end position="105"/>
    </location>
</feature>
<dbReference type="InterPro" id="IPR047525">
    <property type="entry name" value="TfoX-like"/>
</dbReference>
<dbReference type="AlphaFoldDB" id="A0A9X1YLV3"/>
<protein>
    <submittedName>
        <fullName evidence="3">TfoX/Sxy family protein</fullName>
    </submittedName>
</protein>
<comment type="caution">
    <text evidence="3">The sequence shown here is derived from an EMBL/GenBank/DDBJ whole genome shotgun (WGS) entry which is preliminary data.</text>
</comment>
<dbReference type="Proteomes" id="UP001139353">
    <property type="component" value="Unassembled WGS sequence"/>
</dbReference>
<dbReference type="SUPFAM" id="SSF159894">
    <property type="entry name" value="YgaC/TfoX-N like"/>
    <property type="match status" value="1"/>
</dbReference>
<dbReference type="InterPro" id="IPR007076">
    <property type="entry name" value="TfoX_N"/>
</dbReference>
<proteinExistence type="predicted"/>
<sequence>MNDSGFVSHCLELLSPLGRTSSRRMFGGHALYIDDLCMALIIQDTLYLKTDDASRPLFERAGCRPFTYAGKRDEVHVMSYYTAPEEAMESPAEMTPWARRALGAAVAARAKAPKKKAAAAKAPASKVAAKKVVARKAPARKAVASKPAAKKTAKP</sequence>
<organism evidence="3 4">
    <name type="scientific">Scleromatobacter humisilvae</name>
    <dbReference type="NCBI Taxonomy" id="2897159"/>
    <lineage>
        <taxon>Bacteria</taxon>
        <taxon>Pseudomonadati</taxon>
        <taxon>Pseudomonadota</taxon>
        <taxon>Betaproteobacteria</taxon>
        <taxon>Burkholderiales</taxon>
        <taxon>Sphaerotilaceae</taxon>
        <taxon>Scleromatobacter</taxon>
    </lineage>
</organism>
<evidence type="ECO:0000256" key="1">
    <source>
        <dbReference type="SAM" id="MobiDB-lite"/>
    </source>
</evidence>
<dbReference type="PANTHER" id="PTHR36121">
    <property type="entry name" value="PROTEIN SXY"/>
    <property type="match status" value="1"/>
</dbReference>
<dbReference type="EMBL" id="JAJLJH010000007">
    <property type="protein sequence ID" value="MCK9688152.1"/>
    <property type="molecule type" value="Genomic_DNA"/>
</dbReference>
<feature type="region of interest" description="Disordered" evidence="1">
    <location>
        <begin position="131"/>
        <end position="155"/>
    </location>
</feature>
<dbReference type="RefSeq" id="WP_275684196.1">
    <property type="nucleotide sequence ID" value="NZ_JAJLJH010000007.1"/>
</dbReference>
<evidence type="ECO:0000313" key="3">
    <source>
        <dbReference type="EMBL" id="MCK9688152.1"/>
    </source>
</evidence>
<dbReference type="PANTHER" id="PTHR36121:SF1">
    <property type="entry name" value="PROTEIN SXY"/>
    <property type="match status" value="1"/>
</dbReference>